<keyword evidence="2" id="KW-0012">Acyltransferase</keyword>
<dbReference type="GO" id="GO:0033819">
    <property type="term" value="F:lipoyl(octanoyl) transferase activity"/>
    <property type="evidence" value="ECO:0007669"/>
    <property type="project" value="UniProtKB-EC"/>
</dbReference>
<dbReference type="Proteomes" id="UP000094056">
    <property type="component" value="Unassembled WGS sequence"/>
</dbReference>
<dbReference type="EC" id="2.3.1.181" evidence="2"/>
<dbReference type="PANTHER" id="PTHR43679">
    <property type="entry name" value="OCTANOYLTRANSFERASE LIPM-RELATED"/>
    <property type="match status" value="1"/>
</dbReference>
<gene>
    <name evidence="2" type="primary">lipM</name>
    <name evidence="2" type="ORF">SCARUB_01234</name>
</gene>
<name>A0A1E3XFA8_9BACT</name>
<dbReference type="PANTHER" id="PTHR43679:SF2">
    <property type="entry name" value="OCTANOYL-[GCVH]:PROTEIN N-OCTANOYLTRANSFERASE"/>
    <property type="match status" value="1"/>
</dbReference>
<organism evidence="2 3">
    <name type="scientific">Candidatus Scalindua rubra</name>
    <dbReference type="NCBI Taxonomy" id="1872076"/>
    <lineage>
        <taxon>Bacteria</taxon>
        <taxon>Pseudomonadati</taxon>
        <taxon>Planctomycetota</taxon>
        <taxon>Candidatus Brocadiia</taxon>
        <taxon>Candidatus Brocadiales</taxon>
        <taxon>Candidatus Scalinduaceae</taxon>
        <taxon>Candidatus Scalindua</taxon>
    </lineage>
</organism>
<dbReference type="InterPro" id="IPR004143">
    <property type="entry name" value="BPL_LPL_catalytic"/>
</dbReference>
<dbReference type="SUPFAM" id="SSF55681">
    <property type="entry name" value="Class II aaRS and biotin synthetases"/>
    <property type="match status" value="1"/>
</dbReference>
<dbReference type="Pfam" id="PF21948">
    <property type="entry name" value="LplA-B_cat"/>
    <property type="match status" value="1"/>
</dbReference>
<dbReference type="InterPro" id="IPR045864">
    <property type="entry name" value="aa-tRNA-synth_II/BPL/LPL"/>
</dbReference>
<proteinExistence type="predicted"/>
<protein>
    <submittedName>
        <fullName evidence="2">Octanoyltransferase LipM</fullName>
        <ecNumber evidence="2">2.3.1.181</ecNumber>
    </submittedName>
</protein>
<sequence>MKTENNNNWRLLFTPHVDPYMNMAIDDVLTSKCIDSDNGKPTIRFYTWKVPSYSIGYFQNTENSFKILKEKGIPIVRRPTGGGIVYHGNDITFSIIKRKTHNNKSEDITSFYKLIGKSILRGLKKLGFTCTLYIQEKTTNVSGFAKTDPNDYLTRQSFCSVTPAKYDVLIKGNKIAGYAARRSQGTILCQGYLDLSRIISLRDVYENWKDKYNNSRTKTINLLFNNLASSFEKVFRITLTSTQLTEEEKILAHKIRDKKYACKEWNYRK</sequence>
<dbReference type="PROSITE" id="PS51733">
    <property type="entry name" value="BPL_LPL_CATALYTIC"/>
    <property type="match status" value="1"/>
</dbReference>
<dbReference type="EMBL" id="MAYW01000023">
    <property type="protein sequence ID" value="ODS33634.1"/>
    <property type="molecule type" value="Genomic_DNA"/>
</dbReference>
<comment type="caution">
    <text evidence="2">The sequence shown here is derived from an EMBL/GenBank/DDBJ whole genome shotgun (WGS) entry which is preliminary data.</text>
</comment>
<dbReference type="AlphaFoldDB" id="A0A1E3XFA8"/>
<evidence type="ECO:0000259" key="1">
    <source>
        <dbReference type="PROSITE" id="PS51733"/>
    </source>
</evidence>
<dbReference type="InterPro" id="IPR050664">
    <property type="entry name" value="Octanoyltrans_LipM/LipL"/>
</dbReference>
<reference evidence="2 3" key="1">
    <citation type="submission" date="2016-07" db="EMBL/GenBank/DDBJ databases">
        <title>Draft genome of Scalindua rubra, obtained from a brine-seawater interface in the Red Sea, sheds light on salt adaptation in anammox bacteria.</title>
        <authorList>
            <person name="Speth D.R."/>
            <person name="Lagkouvardos I."/>
            <person name="Wang Y."/>
            <person name="Qian P.-Y."/>
            <person name="Dutilh B.E."/>
            <person name="Jetten M.S."/>
        </authorList>
    </citation>
    <scope>NUCLEOTIDE SEQUENCE [LARGE SCALE GENOMIC DNA]</scope>
    <source>
        <strain evidence="2">BSI-1</strain>
    </source>
</reference>
<feature type="domain" description="BPL/LPL catalytic" evidence="1">
    <location>
        <begin position="37"/>
        <end position="239"/>
    </location>
</feature>
<evidence type="ECO:0000313" key="2">
    <source>
        <dbReference type="EMBL" id="ODS33634.1"/>
    </source>
</evidence>
<keyword evidence="2" id="KW-0808">Transferase</keyword>
<evidence type="ECO:0000313" key="3">
    <source>
        <dbReference type="Proteomes" id="UP000094056"/>
    </source>
</evidence>
<accession>A0A1E3XFA8</accession>
<dbReference type="Gene3D" id="3.30.930.10">
    <property type="entry name" value="Bira Bifunctional Protein, Domain 2"/>
    <property type="match status" value="1"/>
</dbReference>